<feature type="region of interest" description="Disordered" evidence="1">
    <location>
        <begin position="79"/>
        <end position="110"/>
    </location>
</feature>
<dbReference type="GeneID" id="87836422"/>
<reference evidence="3" key="1">
    <citation type="journal article" date="2023" name="Mol. Phylogenet. Evol.">
        <title>Genome-scale phylogeny and comparative genomics of the fungal order Sordariales.</title>
        <authorList>
            <person name="Hensen N."/>
            <person name="Bonometti L."/>
            <person name="Westerberg I."/>
            <person name="Brannstrom I.O."/>
            <person name="Guillou S."/>
            <person name="Cros-Aarteil S."/>
            <person name="Calhoun S."/>
            <person name="Haridas S."/>
            <person name="Kuo A."/>
            <person name="Mondo S."/>
            <person name="Pangilinan J."/>
            <person name="Riley R."/>
            <person name="LaButti K."/>
            <person name="Andreopoulos B."/>
            <person name="Lipzen A."/>
            <person name="Chen C."/>
            <person name="Yan M."/>
            <person name="Daum C."/>
            <person name="Ng V."/>
            <person name="Clum A."/>
            <person name="Steindorff A."/>
            <person name="Ohm R.A."/>
            <person name="Martin F."/>
            <person name="Silar P."/>
            <person name="Natvig D.O."/>
            <person name="Lalanne C."/>
            <person name="Gautier V."/>
            <person name="Ament-Velasquez S.L."/>
            <person name="Kruys A."/>
            <person name="Hutchinson M.I."/>
            <person name="Powell A.J."/>
            <person name="Barry K."/>
            <person name="Miller A.N."/>
            <person name="Grigoriev I.V."/>
            <person name="Debuchy R."/>
            <person name="Gladieux P."/>
            <person name="Hiltunen Thoren M."/>
            <person name="Johannesson H."/>
        </authorList>
    </citation>
    <scope>NUCLEOTIDE SEQUENCE</scope>
    <source>
        <strain evidence="3">CBS 168.71</strain>
    </source>
</reference>
<dbReference type="AlphaFoldDB" id="A0AAE0LQT6"/>
<keyword evidence="4" id="KW-1185">Reference proteome</keyword>
<organism evidence="3 4">
    <name type="scientific">Chaetomium fimeti</name>
    <dbReference type="NCBI Taxonomy" id="1854472"/>
    <lineage>
        <taxon>Eukaryota</taxon>
        <taxon>Fungi</taxon>
        <taxon>Dikarya</taxon>
        <taxon>Ascomycota</taxon>
        <taxon>Pezizomycotina</taxon>
        <taxon>Sordariomycetes</taxon>
        <taxon>Sordariomycetidae</taxon>
        <taxon>Sordariales</taxon>
        <taxon>Chaetomiaceae</taxon>
        <taxon>Chaetomium</taxon>
    </lineage>
</organism>
<feature type="chain" id="PRO_5042014874" description="Secreted protein" evidence="2">
    <location>
        <begin position="25"/>
        <end position="164"/>
    </location>
</feature>
<evidence type="ECO:0008006" key="5">
    <source>
        <dbReference type="Google" id="ProtNLM"/>
    </source>
</evidence>
<reference evidence="3" key="2">
    <citation type="submission" date="2023-06" db="EMBL/GenBank/DDBJ databases">
        <authorList>
            <consortium name="Lawrence Berkeley National Laboratory"/>
            <person name="Haridas S."/>
            <person name="Hensen N."/>
            <person name="Bonometti L."/>
            <person name="Westerberg I."/>
            <person name="Brannstrom I.O."/>
            <person name="Guillou S."/>
            <person name="Cros-Aarteil S."/>
            <person name="Calhoun S."/>
            <person name="Kuo A."/>
            <person name="Mondo S."/>
            <person name="Pangilinan J."/>
            <person name="Riley R."/>
            <person name="Labutti K."/>
            <person name="Andreopoulos B."/>
            <person name="Lipzen A."/>
            <person name="Chen C."/>
            <person name="Yanf M."/>
            <person name="Daum C."/>
            <person name="Ng V."/>
            <person name="Clum A."/>
            <person name="Steindorff A."/>
            <person name="Ohm R."/>
            <person name="Martin F."/>
            <person name="Silar P."/>
            <person name="Natvig D."/>
            <person name="Lalanne C."/>
            <person name="Gautier V."/>
            <person name="Ament-Velasquez S.L."/>
            <person name="Kruys A."/>
            <person name="Hutchinson M.I."/>
            <person name="Powell A.J."/>
            <person name="Barry K."/>
            <person name="Miller A.N."/>
            <person name="Grigoriev I.V."/>
            <person name="Debuchy R."/>
            <person name="Gladieux P."/>
            <person name="Thoren M.H."/>
            <person name="Johannesson H."/>
        </authorList>
    </citation>
    <scope>NUCLEOTIDE SEQUENCE</scope>
    <source>
        <strain evidence="3">CBS 168.71</strain>
    </source>
</reference>
<proteinExistence type="predicted"/>
<evidence type="ECO:0000313" key="4">
    <source>
        <dbReference type="Proteomes" id="UP001278766"/>
    </source>
</evidence>
<evidence type="ECO:0000256" key="1">
    <source>
        <dbReference type="SAM" id="MobiDB-lite"/>
    </source>
</evidence>
<sequence>MPTIRSVSLTLSLVCPYSSMGVLASRSCARYSGSRTISITWYLTYLDPHVNFLDQSIYSIRLPSCLSLSRHRLKPATEKSMIPDQKGRRRTECPWARAGDGGQRAKPKSRDRLLARSLVPATPAPQARIQGNPSLLIQISAAARAQRADRLPHLLLTYSGQREA</sequence>
<dbReference type="Proteomes" id="UP001278766">
    <property type="component" value="Unassembled WGS sequence"/>
</dbReference>
<accession>A0AAE0LQT6</accession>
<keyword evidence="2" id="KW-0732">Signal</keyword>
<protein>
    <recommendedName>
        <fullName evidence="5">Secreted protein</fullName>
    </recommendedName>
</protein>
<evidence type="ECO:0000313" key="3">
    <source>
        <dbReference type="EMBL" id="KAK3293464.1"/>
    </source>
</evidence>
<comment type="caution">
    <text evidence="3">The sequence shown here is derived from an EMBL/GenBank/DDBJ whole genome shotgun (WGS) entry which is preliminary data.</text>
</comment>
<evidence type="ECO:0000256" key="2">
    <source>
        <dbReference type="SAM" id="SignalP"/>
    </source>
</evidence>
<dbReference type="RefSeq" id="XP_062656978.1">
    <property type="nucleotide sequence ID" value="XM_062799474.1"/>
</dbReference>
<gene>
    <name evidence="3" type="ORF">B0H64DRAFT_214188</name>
</gene>
<dbReference type="EMBL" id="JAUEPN010000006">
    <property type="protein sequence ID" value="KAK3293464.1"/>
    <property type="molecule type" value="Genomic_DNA"/>
</dbReference>
<name>A0AAE0LQT6_9PEZI</name>
<feature type="signal peptide" evidence="2">
    <location>
        <begin position="1"/>
        <end position="24"/>
    </location>
</feature>